<feature type="transmembrane region" description="Helical" evidence="9">
    <location>
        <begin position="159"/>
        <end position="186"/>
    </location>
</feature>
<evidence type="ECO:0000256" key="2">
    <source>
        <dbReference type="ARBA" id="ARBA00008240"/>
    </source>
</evidence>
<keyword evidence="3" id="KW-0813">Transport</keyword>
<dbReference type="Proteomes" id="UP001501705">
    <property type="component" value="Unassembled WGS sequence"/>
</dbReference>
<feature type="transmembrane region" description="Helical" evidence="9">
    <location>
        <begin position="315"/>
        <end position="334"/>
    </location>
</feature>
<comment type="caution">
    <text evidence="11">The sequence shown here is derived from an EMBL/GenBank/DDBJ whole genome shotgun (WGS) entry which is preliminary data.</text>
</comment>
<dbReference type="InterPro" id="IPR036259">
    <property type="entry name" value="MFS_trans_sf"/>
</dbReference>
<evidence type="ECO:0000256" key="3">
    <source>
        <dbReference type="ARBA" id="ARBA00022448"/>
    </source>
</evidence>
<feature type="transmembrane region" description="Helical" evidence="9">
    <location>
        <begin position="63"/>
        <end position="81"/>
    </location>
</feature>
<keyword evidence="6" id="KW-0769">Symport</keyword>
<feature type="domain" description="Major facilitator superfamily (MFS) profile" evidence="10">
    <location>
        <begin position="20"/>
        <end position="434"/>
    </location>
</feature>
<evidence type="ECO:0000256" key="6">
    <source>
        <dbReference type="ARBA" id="ARBA00022847"/>
    </source>
</evidence>
<dbReference type="InterPro" id="IPR011701">
    <property type="entry name" value="MFS"/>
</dbReference>
<dbReference type="Pfam" id="PF00083">
    <property type="entry name" value="Sugar_tr"/>
    <property type="match status" value="1"/>
</dbReference>
<dbReference type="Pfam" id="PF07690">
    <property type="entry name" value="MFS_1"/>
    <property type="match status" value="1"/>
</dbReference>
<feature type="transmembrane region" description="Helical" evidence="9">
    <location>
        <begin position="340"/>
        <end position="363"/>
    </location>
</feature>
<feature type="transmembrane region" description="Helical" evidence="9">
    <location>
        <begin position="287"/>
        <end position="308"/>
    </location>
</feature>
<organism evidence="11 12">
    <name type="scientific">Kribbella hippodromi</name>
    <dbReference type="NCBI Taxonomy" id="434347"/>
    <lineage>
        <taxon>Bacteria</taxon>
        <taxon>Bacillati</taxon>
        <taxon>Actinomycetota</taxon>
        <taxon>Actinomycetes</taxon>
        <taxon>Propionibacteriales</taxon>
        <taxon>Kribbellaceae</taxon>
        <taxon>Kribbella</taxon>
    </lineage>
</organism>
<dbReference type="PROSITE" id="PS00216">
    <property type="entry name" value="SUGAR_TRANSPORT_1"/>
    <property type="match status" value="1"/>
</dbReference>
<comment type="similarity">
    <text evidence="2">Belongs to the major facilitator superfamily. Metabolite:H+ Symporter (MHS) family (TC 2.A.1.6) family.</text>
</comment>
<proteinExistence type="inferred from homology"/>
<feature type="transmembrane region" description="Helical" evidence="9">
    <location>
        <begin position="32"/>
        <end position="51"/>
    </location>
</feature>
<dbReference type="PROSITE" id="PS50850">
    <property type="entry name" value="MFS"/>
    <property type="match status" value="1"/>
</dbReference>
<dbReference type="InterPro" id="IPR051084">
    <property type="entry name" value="H+-coupled_symporters"/>
</dbReference>
<evidence type="ECO:0000256" key="1">
    <source>
        <dbReference type="ARBA" id="ARBA00004651"/>
    </source>
</evidence>
<evidence type="ECO:0000313" key="11">
    <source>
        <dbReference type="EMBL" id="GAA1584854.1"/>
    </source>
</evidence>
<evidence type="ECO:0000256" key="4">
    <source>
        <dbReference type="ARBA" id="ARBA00022475"/>
    </source>
</evidence>
<feature type="transmembrane region" description="Helical" evidence="9">
    <location>
        <begin position="93"/>
        <end position="116"/>
    </location>
</feature>
<reference evidence="11 12" key="1">
    <citation type="journal article" date="2019" name="Int. J. Syst. Evol. Microbiol.">
        <title>The Global Catalogue of Microorganisms (GCM) 10K type strain sequencing project: providing services to taxonomists for standard genome sequencing and annotation.</title>
        <authorList>
            <consortium name="The Broad Institute Genomics Platform"/>
            <consortium name="The Broad Institute Genome Sequencing Center for Infectious Disease"/>
            <person name="Wu L."/>
            <person name="Ma J."/>
        </authorList>
    </citation>
    <scope>NUCLEOTIDE SEQUENCE [LARGE SCALE GENOMIC DNA]</scope>
    <source>
        <strain evidence="11 12">JCM 15572</strain>
    </source>
</reference>
<evidence type="ECO:0000256" key="5">
    <source>
        <dbReference type="ARBA" id="ARBA00022692"/>
    </source>
</evidence>
<keyword evidence="4" id="KW-1003">Cell membrane</keyword>
<dbReference type="PANTHER" id="PTHR43528:SF1">
    <property type="entry name" value="ALPHA-KETOGLUTARATE PERMEASE"/>
    <property type="match status" value="1"/>
</dbReference>
<protein>
    <submittedName>
        <fullName evidence="11">MFS transporter</fullName>
    </submittedName>
</protein>
<sequence length="446" mass="47081">MSVENAGPRQGAAEPSLSRTIVAASIGNFVEWYEFAVYGVVAAFISVAMFPADDPTAAMLNTWAAYGIAFLVRPIGGVLLARLGDRYGRRHILYVTITLMSVATFSIAMIPSYATIGIAAPVLLICARIAQGIAAGGELAGAAAFLYEHAPVHRRARVVSFLGVSTFCAMVLGSTLGTVLTVALPADAMQSWGWRLVFATALPLGFVGAYIRRSLQETPAFQQMHAQRDTPMAEPSPEGFWRAMRQNGRAILLYLGFGTFYSIAVYTSVAAYLAYMLANGLSKEAALAINTIAGLAIIAGILLSGGLADRVGRKPILIGGATAMAVGVVPTFLLGSTGTFALGLVGALIFVIPLSVFITPAVINVVELFPAKVRVTAGAAAYNLTVIVGGFMPFVAVWLADVTGSRLAFPVFVASMAVVALTVVLRWYREPETGHVSIPVVEETRR</sequence>
<dbReference type="InterPro" id="IPR005828">
    <property type="entry name" value="MFS_sugar_transport-like"/>
</dbReference>
<dbReference type="RefSeq" id="WP_344236180.1">
    <property type="nucleotide sequence ID" value="NZ_BAAAPH010000015.1"/>
</dbReference>
<feature type="transmembrane region" description="Helical" evidence="9">
    <location>
        <begin position="122"/>
        <end position="147"/>
    </location>
</feature>
<gene>
    <name evidence="11" type="ORF">GCM10009804_46420</name>
</gene>
<evidence type="ECO:0000259" key="10">
    <source>
        <dbReference type="PROSITE" id="PS50850"/>
    </source>
</evidence>
<keyword evidence="8 9" id="KW-0472">Membrane</keyword>
<feature type="transmembrane region" description="Helical" evidence="9">
    <location>
        <begin position="251"/>
        <end position="275"/>
    </location>
</feature>
<dbReference type="SUPFAM" id="SSF103473">
    <property type="entry name" value="MFS general substrate transporter"/>
    <property type="match status" value="1"/>
</dbReference>
<dbReference type="Gene3D" id="1.20.1250.20">
    <property type="entry name" value="MFS general substrate transporter like domains"/>
    <property type="match status" value="2"/>
</dbReference>
<feature type="transmembrane region" description="Helical" evidence="9">
    <location>
        <begin position="406"/>
        <end position="428"/>
    </location>
</feature>
<keyword evidence="5 9" id="KW-0812">Transmembrane</keyword>
<comment type="subcellular location">
    <subcellularLocation>
        <location evidence="1">Cell membrane</location>
        <topology evidence="1">Multi-pass membrane protein</topology>
    </subcellularLocation>
</comment>
<name>A0ABN2DRX2_9ACTN</name>
<evidence type="ECO:0000256" key="8">
    <source>
        <dbReference type="ARBA" id="ARBA00023136"/>
    </source>
</evidence>
<keyword evidence="7 9" id="KW-1133">Transmembrane helix</keyword>
<dbReference type="PANTHER" id="PTHR43528">
    <property type="entry name" value="ALPHA-KETOGLUTARATE PERMEASE"/>
    <property type="match status" value="1"/>
</dbReference>
<evidence type="ECO:0000256" key="9">
    <source>
        <dbReference type="SAM" id="Phobius"/>
    </source>
</evidence>
<evidence type="ECO:0000256" key="7">
    <source>
        <dbReference type="ARBA" id="ARBA00022989"/>
    </source>
</evidence>
<dbReference type="InterPro" id="IPR005829">
    <property type="entry name" value="Sugar_transporter_CS"/>
</dbReference>
<accession>A0ABN2DRX2</accession>
<keyword evidence="12" id="KW-1185">Reference proteome</keyword>
<feature type="transmembrane region" description="Helical" evidence="9">
    <location>
        <begin position="375"/>
        <end position="400"/>
    </location>
</feature>
<evidence type="ECO:0000313" key="12">
    <source>
        <dbReference type="Proteomes" id="UP001501705"/>
    </source>
</evidence>
<dbReference type="InterPro" id="IPR020846">
    <property type="entry name" value="MFS_dom"/>
</dbReference>
<dbReference type="EMBL" id="BAAAPH010000015">
    <property type="protein sequence ID" value="GAA1584854.1"/>
    <property type="molecule type" value="Genomic_DNA"/>
</dbReference>
<feature type="transmembrane region" description="Helical" evidence="9">
    <location>
        <begin position="192"/>
        <end position="211"/>
    </location>
</feature>